<evidence type="ECO:0000259" key="7">
    <source>
        <dbReference type="SMART" id="SM01005"/>
    </source>
</evidence>
<keyword evidence="2 5" id="KW-0663">Pyridoxal phosphate</keyword>
<feature type="domain" description="Alanine racemase C-terminal" evidence="7">
    <location>
        <begin position="233"/>
        <end position="328"/>
    </location>
</feature>
<dbReference type="Gene3D" id="3.20.20.10">
    <property type="entry name" value="Alanine racemase"/>
    <property type="match status" value="1"/>
</dbReference>
<dbReference type="InterPro" id="IPR027417">
    <property type="entry name" value="P-loop_NTPase"/>
</dbReference>
<dbReference type="GO" id="GO:0008784">
    <property type="term" value="F:alanine racemase activity"/>
    <property type="evidence" value="ECO:0007669"/>
    <property type="project" value="InterPro"/>
</dbReference>
<evidence type="ECO:0000256" key="6">
    <source>
        <dbReference type="SAM" id="MobiDB-lite"/>
    </source>
</evidence>
<dbReference type="InterPro" id="IPR009006">
    <property type="entry name" value="Ala_racemase/Decarboxylase_C"/>
</dbReference>
<dbReference type="GO" id="GO:0030632">
    <property type="term" value="P:D-alanine biosynthetic process"/>
    <property type="evidence" value="ECO:0007669"/>
    <property type="project" value="TreeGrafter"/>
</dbReference>
<comment type="cofactor">
    <cofactor evidence="1 5">
        <name>pyridoxal 5'-phosphate</name>
        <dbReference type="ChEBI" id="CHEBI:597326"/>
    </cofactor>
</comment>
<dbReference type="RefSeq" id="WP_157674308.1">
    <property type="nucleotide sequence ID" value="NZ_LT629734.1"/>
</dbReference>
<dbReference type="InterPro" id="IPR001608">
    <property type="entry name" value="Ala_racemase_N"/>
</dbReference>
<dbReference type="GO" id="GO:0030170">
    <property type="term" value="F:pyridoxal phosphate binding"/>
    <property type="evidence" value="ECO:0007669"/>
    <property type="project" value="TreeGrafter"/>
</dbReference>
<dbReference type="Proteomes" id="UP000199649">
    <property type="component" value="Chromosome I"/>
</dbReference>
<comment type="function">
    <text evidence="4">Required for the formation of a threonylcarbamoyl group on adenosine at position 37 (t(6)A37) in tRNAs that read codons beginning with adenine. Is involved in the transfer of the threonylcarbamoyl moiety of threonylcarbamoyl-AMP (TC-AMP) to the N6 group of A37, together with TsaD and TsaB. TsaE seems to play an indirect role in the t(6)A biosynthesis pathway, possibly in regulating the core enzymatic function of TsaD.</text>
</comment>
<dbReference type="Gene3D" id="2.40.37.10">
    <property type="entry name" value="Lyase, Ornithine Decarboxylase, Chain A, domain 1"/>
    <property type="match status" value="2"/>
</dbReference>
<proteinExistence type="predicted"/>
<dbReference type="EMBL" id="LT629734">
    <property type="protein sequence ID" value="SDS27075.1"/>
    <property type="molecule type" value="Genomic_DNA"/>
</dbReference>
<name>A0A1H1QUN0_9MICO</name>
<dbReference type="Gene3D" id="3.40.50.300">
    <property type="entry name" value="P-loop containing nucleotide triphosphate hydrolases"/>
    <property type="match status" value="1"/>
</dbReference>
<dbReference type="STRING" id="684552.SAMN04489719_1932"/>
<dbReference type="OrthoDB" id="9813814at2"/>
<evidence type="ECO:0000256" key="4">
    <source>
        <dbReference type="ARBA" id="ARBA00024908"/>
    </source>
</evidence>
<dbReference type="PRINTS" id="PR00992">
    <property type="entry name" value="ALARACEMASE"/>
</dbReference>
<evidence type="ECO:0000256" key="1">
    <source>
        <dbReference type="ARBA" id="ARBA00001933"/>
    </source>
</evidence>
<evidence type="ECO:0000256" key="3">
    <source>
        <dbReference type="ARBA" id="ARBA00023235"/>
    </source>
</evidence>
<dbReference type="Pfam" id="PF02367">
    <property type="entry name" value="TsaE"/>
    <property type="match status" value="1"/>
</dbReference>
<dbReference type="NCBIfam" id="TIGR00150">
    <property type="entry name" value="T6A_YjeE"/>
    <property type="match status" value="1"/>
</dbReference>
<protein>
    <submittedName>
        <fullName evidence="8">tRNA threonylcarbamoyl adenosine modification protein YjeE/alanine racemase,TIGR00492</fullName>
    </submittedName>
</protein>
<dbReference type="GO" id="GO:0005829">
    <property type="term" value="C:cytosol"/>
    <property type="evidence" value="ECO:0007669"/>
    <property type="project" value="TreeGrafter"/>
</dbReference>
<organism evidence="8 9">
    <name type="scientific">Agrococcus carbonis</name>
    <dbReference type="NCBI Taxonomy" id="684552"/>
    <lineage>
        <taxon>Bacteria</taxon>
        <taxon>Bacillati</taxon>
        <taxon>Actinomycetota</taxon>
        <taxon>Actinomycetes</taxon>
        <taxon>Micrococcales</taxon>
        <taxon>Microbacteriaceae</taxon>
        <taxon>Agrococcus</taxon>
    </lineage>
</organism>
<evidence type="ECO:0000256" key="5">
    <source>
        <dbReference type="PIRSR" id="PIRSR600821-50"/>
    </source>
</evidence>
<evidence type="ECO:0000313" key="8">
    <source>
        <dbReference type="EMBL" id="SDS27075.1"/>
    </source>
</evidence>
<dbReference type="GO" id="GO:0002949">
    <property type="term" value="P:tRNA threonylcarbamoyladenosine modification"/>
    <property type="evidence" value="ECO:0007669"/>
    <property type="project" value="InterPro"/>
</dbReference>
<dbReference type="Pfam" id="PF00842">
    <property type="entry name" value="Ala_racemase_C"/>
    <property type="match status" value="1"/>
</dbReference>
<dbReference type="InterPro" id="IPR003442">
    <property type="entry name" value="T6A_TsaE"/>
</dbReference>
<dbReference type="InterPro" id="IPR011079">
    <property type="entry name" value="Ala_racemase_C"/>
</dbReference>
<dbReference type="AlphaFoldDB" id="A0A1H1QUN0"/>
<dbReference type="PROSITE" id="PS00395">
    <property type="entry name" value="ALANINE_RACEMASE"/>
    <property type="match status" value="1"/>
</dbReference>
<dbReference type="InterPro" id="IPR020622">
    <property type="entry name" value="Ala_racemase_pyridoxalP-BS"/>
</dbReference>
<dbReference type="InterPro" id="IPR029066">
    <property type="entry name" value="PLP-binding_barrel"/>
</dbReference>
<dbReference type="SUPFAM" id="SSF51419">
    <property type="entry name" value="PLP-binding barrel"/>
    <property type="match status" value="1"/>
</dbReference>
<dbReference type="PANTHER" id="PTHR30511:SF0">
    <property type="entry name" value="ALANINE RACEMASE, CATABOLIC-RELATED"/>
    <property type="match status" value="1"/>
</dbReference>
<dbReference type="PANTHER" id="PTHR30511">
    <property type="entry name" value="ALANINE RACEMASE"/>
    <property type="match status" value="1"/>
</dbReference>
<dbReference type="SMART" id="SM01005">
    <property type="entry name" value="Ala_racemase_C"/>
    <property type="match status" value="2"/>
</dbReference>
<dbReference type="SUPFAM" id="SSF52540">
    <property type="entry name" value="P-loop containing nucleoside triphosphate hydrolases"/>
    <property type="match status" value="1"/>
</dbReference>
<keyword evidence="9" id="KW-1185">Reference proteome</keyword>
<reference evidence="9" key="1">
    <citation type="submission" date="2016-10" db="EMBL/GenBank/DDBJ databases">
        <authorList>
            <person name="Varghese N."/>
            <person name="Submissions S."/>
        </authorList>
    </citation>
    <scope>NUCLEOTIDE SEQUENCE [LARGE SCALE GENOMIC DNA]</scope>
    <source>
        <strain evidence="9">DSM 22965</strain>
    </source>
</reference>
<feature type="domain" description="Alanine racemase C-terminal" evidence="7">
    <location>
        <begin position="348"/>
        <end position="466"/>
    </location>
</feature>
<dbReference type="Pfam" id="PF01168">
    <property type="entry name" value="Ala_racemase_N"/>
    <property type="match status" value="1"/>
</dbReference>
<accession>A0A1H1QUN0</accession>
<keyword evidence="3" id="KW-0413">Isomerase</keyword>
<dbReference type="InterPro" id="IPR000821">
    <property type="entry name" value="Ala_racemase"/>
</dbReference>
<dbReference type="SUPFAM" id="SSF50621">
    <property type="entry name" value="Alanine racemase C-terminal domain-like"/>
    <property type="match status" value="2"/>
</dbReference>
<evidence type="ECO:0000313" key="9">
    <source>
        <dbReference type="Proteomes" id="UP000199649"/>
    </source>
</evidence>
<evidence type="ECO:0000256" key="2">
    <source>
        <dbReference type="ARBA" id="ARBA00022898"/>
    </source>
</evidence>
<gene>
    <name evidence="8" type="ORF">SAMN04489719_1932</name>
</gene>
<feature type="modified residue" description="N6-(pyridoxal phosphate)lysine" evidence="5">
    <location>
        <position position="30"/>
    </location>
</feature>
<feature type="region of interest" description="Disordered" evidence="6">
    <location>
        <begin position="594"/>
        <end position="615"/>
    </location>
</feature>
<sequence length="648" mass="65306">MRVEIDAAAITANTRVLATRVGVPVCGVVKADGYGHGAELAARAMLAGGATMLGVVDLAEALALRAAGIDAPVLAWLHAPGADFARAAAHDVEVAVSSIAQLEAAAAAGATIHLKLDTGLGRNGIARGDRAAAIARAVELAQGGARIRGLMSHLAGTSREADLAQLADFEAACADAAALPIEVRHLANSQGALALPEARLDMVRIGMAAYGIDPDGPAAGDGAGAAALGLVPAMRVVADVVDGVAAVGLDDGLLPALGAPVLVGGEPARVAAIGPCRMRSEPALSGEAVLWGDPALGEPSADAWAAAAGTIGYEVVTRMAAATPHAAVDADAGLAPRRVLELGLDGEPHRLVGEVVGVKRAEPGLGISYGGEYVTERETTLALVGLGYADGVTRAATGRPVVLAASTPAPGMPGVAHPIRGRVAMDQVVLDVGDRAVALGDVAALPHASAPELTGMVGPRVAVELAGAVPDADAMEAFGERLGAQLRAGDAVLLIGPLGAGKTTLTRGIGRALGARGTVQSPTFVLARTHRTAAGPDLQHVDAYRLLGDADEAAELDDLDLDLEGAITVAEWGAPLEHALESWLRVEIARPAVADERDDDDGSAPRAVRISGHGPAWPSARLRAIVARDCDGVEGRAEERRDETGGTA</sequence>